<dbReference type="Gene3D" id="2.30.30.140">
    <property type="match status" value="3"/>
</dbReference>
<name>A0AAN0J3W3_AMPQE</name>
<feature type="compositionally biased region" description="Low complexity" evidence="3">
    <location>
        <begin position="208"/>
        <end position="224"/>
    </location>
</feature>
<dbReference type="GO" id="GO:0045892">
    <property type="term" value="P:negative regulation of DNA-templated transcription"/>
    <property type="evidence" value="ECO:0007669"/>
    <property type="project" value="TreeGrafter"/>
</dbReference>
<evidence type="ECO:0000256" key="1">
    <source>
        <dbReference type="ARBA" id="ARBA00022737"/>
    </source>
</evidence>
<dbReference type="PANTHER" id="PTHR12247:SF131">
    <property type="entry name" value="LD05287P"/>
    <property type="match status" value="1"/>
</dbReference>
<dbReference type="EnsemblMetazoa" id="XM_019995872.1">
    <property type="protein sequence ID" value="XP_019851431.1"/>
    <property type="gene ID" value="LOC105312587"/>
</dbReference>
<dbReference type="InterPro" id="IPR000157">
    <property type="entry name" value="TIR_dom"/>
</dbReference>
<dbReference type="PRINTS" id="PR01217">
    <property type="entry name" value="PRICHEXTENSN"/>
</dbReference>
<organism evidence="5 6">
    <name type="scientific">Amphimedon queenslandica</name>
    <name type="common">Sponge</name>
    <dbReference type="NCBI Taxonomy" id="400682"/>
    <lineage>
        <taxon>Eukaryota</taxon>
        <taxon>Metazoa</taxon>
        <taxon>Porifera</taxon>
        <taxon>Demospongiae</taxon>
        <taxon>Heteroscleromorpha</taxon>
        <taxon>Haplosclerida</taxon>
        <taxon>Niphatidae</taxon>
        <taxon>Amphimedon</taxon>
    </lineage>
</organism>
<dbReference type="KEGG" id="aqu:105312587"/>
<reference evidence="6" key="1">
    <citation type="journal article" date="2010" name="Nature">
        <title>The Amphimedon queenslandica genome and the evolution of animal complexity.</title>
        <authorList>
            <person name="Srivastava M."/>
            <person name="Simakov O."/>
            <person name="Chapman J."/>
            <person name="Fahey B."/>
            <person name="Gauthier M.E."/>
            <person name="Mitros T."/>
            <person name="Richards G.S."/>
            <person name="Conaco C."/>
            <person name="Dacre M."/>
            <person name="Hellsten U."/>
            <person name="Larroux C."/>
            <person name="Putnam N.H."/>
            <person name="Stanke M."/>
            <person name="Adamska M."/>
            <person name="Darling A."/>
            <person name="Degnan S.M."/>
            <person name="Oakley T.H."/>
            <person name="Plachetzki D.C."/>
            <person name="Zhai Y."/>
            <person name="Adamski M."/>
            <person name="Calcino A."/>
            <person name="Cummins S.F."/>
            <person name="Goodstein D.M."/>
            <person name="Harris C."/>
            <person name="Jackson D.J."/>
            <person name="Leys S.P."/>
            <person name="Shu S."/>
            <person name="Woodcroft B.J."/>
            <person name="Vervoort M."/>
            <person name="Kosik K.S."/>
            <person name="Manning G."/>
            <person name="Degnan B.M."/>
            <person name="Rokhsar D.S."/>
        </authorList>
    </citation>
    <scope>NUCLEOTIDE SEQUENCE [LARGE SCALE GENOMIC DNA]</scope>
</reference>
<evidence type="ECO:0000259" key="4">
    <source>
        <dbReference type="PROSITE" id="PS50104"/>
    </source>
</evidence>
<protein>
    <recommendedName>
        <fullName evidence="4">TIR domain-containing protein</fullName>
    </recommendedName>
</protein>
<dbReference type="PROSITE" id="PS50104">
    <property type="entry name" value="TIR"/>
    <property type="match status" value="1"/>
</dbReference>
<keyword evidence="1" id="KW-0677">Repeat</keyword>
<feature type="compositionally biased region" description="Pro residues" evidence="3">
    <location>
        <begin position="225"/>
        <end position="301"/>
    </location>
</feature>
<dbReference type="InterPro" id="IPR035897">
    <property type="entry name" value="Toll_tir_struct_dom_sf"/>
</dbReference>
<dbReference type="SUPFAM" id="SSF52200">
    <property type="entry name" value="Toll/Interleukin receptor TIR domain"/>
    <property type="match status" value="1"/>
</dbReference>
<evidence type="ECO:0000313" key="6">
    <source>
        <dbReference type="Proteomes" id="UP000007879"/>
    </source>
</evidence>
<dbReference type="GO" id="GO:0007165">
    <property type="term" value="P:signal transduction"/>
    <property type="evidence" value="ECO:0007669"/>
    <property type="project" value="InterPro"/>
</dbReference>
<feature type="repeat" description="MBT" evidence="2">
    <location>
        <begin position="542"/>
        <end position="648"/>
    </location>
</feature>
<dbReference type="InterPro" id="IPR050548">
    <property type="entry name" value="PcG_chromatin_remod_factors"/>
</dbReference>
<dbReference type="Pfam" id="PF02820">
    <property type="entry name" value="MBT"/>
    <property type="match status" value="3"/>
</dbReference>
<dbReference type="GO" id="GO:0005634">
    <property type="term" value="C:nucleus"/>
    <property type="evidence" value="ECO:0007669"/>
    <property type="project" value="InterPro"/>
</dbReference>
<dbReference type="SMART" id="SM00561">
    <property type="entry name" value="MBT"/>
    <property type="match status" value="3"/>
</dbReference>
<dbReference type="Proteomes" id="UP000007879">
    <property type="component" value="Unassembled WGS sequence"/>
</dbReference>
<dbReference type="InterPro" id="IPR004092">
    <property type="entry name" value="Mbt"/>
</dbReference>
<dbReference type="PANTHER" id="PTHR12247">
    <property type="entry name" value="POLYCOMB GROUP PROTEIN"/>
    <property type="match status" value="1"/>
</dbReference>
<dbReference type="Pfam" id="PF13676">
    <property type="entry name" value="TIR_2"/>
    <property type="match status" value="1"/>
</dbReference>
<sequence length="680" mass="75854">MATAKKEIFVSYGREEEVQAFVIQLKHDLEKNGFTVWLDMEDITAGSDWHAAIGSGLHHCKALIAVITKKYILSRYCTSELYTAEGDSKALFPVIYEDVRFEDSEKSMGVKYVIGGINWLFFRPNVDDYATSLLNLIQGLKKQGLGSEVEGTDSESQLIGQMEQLSVGGNTPPKPSAPPVAVAPVTTPPHPSLTHFYPHQPHAYTSLPRQPYTSPYSQPYGSPYHPSPPHPPYPPSYSVPAPGYQPSPGTYPPPTGYPPTTGPYPPASGPYPPTSGPYPPTSGPYPPTSYPPTSYPPPTSGPYPCTGYPQPPMGTYPPAAPPSYTDIYPHHGGHPVPHPLPPPGGAQAMPFPVKPPVRKLEVNMKLEALDRRFPYYVCVATIIQKRGNEVKIHFDGWTDAYDYWCPTDAIELHPVGWCEKNNWELQKPRGMPWTNWNKYITDTQAEPADDPIFNEVQKAGTGSLLFRVGMRLEAKDRMNPELICVATVKSIKPNGDLLIHFDGWSDGYDYWCKPDSTDIHPAMWCNKHNKKVTPPKGHIGNFLWNTYLHDPDINPAPAHIFTELQLGVAPSGNRNQLRLFRVGMRLEAKDRANPALICVATITDINNNKLLIHFDGWSNRYDYWCDPDTVDIHPIGWCASKGIHLQPPHGRHGRFTWEVYLQEVGAERVPDEAFTPAQRQ</sequence>
<accession>A0AAN0J3W3</accession>
<dbReference type="SMART" id="SM00255">
    <property type="entry name" value="TIR"/>
    <property type="match status" value="1"/>
</dbReference>
<evidence type="ECO:0000256" key="2">
    <source>
        <dbReference type="PROSITE-ProRule" id="PRU00459"/>
    </source>
</evidence>
<dbReference type="GO" id="GO:0003682">
    <property type="term" value="F:chromatin binding"/>
    <property type="evidence" value="ECO:0007669"/>
    <property type="project" value="TreeGrafter"/>
</dbReference>
<evidence type="ECO:0000313" key="5">
    <source>
        <dbReference type="EnsemblMetazoa" id="XP_019851431.1"/>
    </source>
</evidence>
<dbReference type="PROSITE" id="PS51079">
    <property type="entry name" value="MBT"/>
    <property type="match status" value="3"/>
</dbReference>
<proteinExistence type="predicted"/>
<dbReference type="GO" id="GO:0042393">
    <property type="term" value="F:histone binding"/>
    <property type="evidence" value="ECO:0007669"/>
    <property type="project" value="TreeGrafter"/>
</dbReference>
<dbReference type="Gene3D" id="3.40.50.10140">
    <property type="entry name" value="Toll/interleukin-1 receptor homology (TIR) domain"/>
    <property type="match status" value="1"/>
</dbReference>
<dbReference type="SUPFAM" id="SSF63748">
    <property type="entry name" value="Tudor/PWWP/MBT"/>
    <property type="match status" value="3"/>
</dbReference>
<dbReference type="CDD" id="cd20102">
    <property type="entry name" value="MBT_L3MBTL1-like_rpt2"/>
    <property type="match status" value="3"/>
</dbReference>
<feature type="repeat" description="MBT" evidence="2">
    <location>
        <begin position="434"/>
        <end position="535"/>
    </location>
</feature>
<evidence type="ECO:0000256" key="3">
    <source>
        <dbReference type="SAM" id="MobiDB-lite"/>
    </source>
</evidence>
<dbReference type="RefSeq" id="XP_019851431.1">
    <property type="nucleotide sequence ID" value="XM_019995872.1"/>
</dbReference>
<reference evidence="5" key="2">
    <citation type="submission" date="2024-06" db="UniProtKB">
        <authorList>
            <consortium name="EnsemblMetazoa"/>
        </authorList>
    </citation>
    <scope>IDENTIFICATION</scope>
</reference>
<feature type="repeat" description="MBT" evidence="2">
    <location>
        <begin position="322"/>
        <end position="428"/>
    </location>
</feature>
<keyword evidence="6" id="KW-1185">Reference proteome</keyword>
<feature type="region of interest" description="Disordered" evidence="3">
    <location>
        <begin position="165"/>
        <end position="309"/>
    </location>
</feature>
<dbReference type="GeneID" id="105312587"/>
<feature type="domain" description="TIR" evidence="4">
    <location>
        <begin position="4"/>
        <end position="137"/>
    </location>
</feature>
<dbReference type="AlphaFoldDB" id="A0AAN0J3W3"/>